<comment type="caution">
    <text evidence="1">The sequence shown here is derived from an EMBL/GenBank/DDBJ whole genome shotgun (WGS) entry which is preliminary data.</text>
</comment>
<keyword evidence="2" id="KW-1185">Reference proteome</keyword>
<name>A0ACB0LWG7_TRIPR</name>
<dbReference type="Proteomes" id="UP001177021">
    <property type="component" value="Unassembled WGS sequence"/>
</dbReference>
<evidence type="ECO:0000313" key="2">
    <source>
        <dbReference type="Proteomes" id="UP001177021"/>
    </source>
</evidence>
<dbReference type="EMBL" id="CASHSV030000716">
    <property type="protein sequence ID" value="CAJ2672539.1"/>
    <property type="molecule type" value="Genomic_DNA"/>
</dbReference>
<proteinExistence type="predicted"/>
<gene>
    <name evidence="1" type="ORF">MILVUS5_LOCUS36161</name>
</gene>
<accession>A0ACB0LWG7</accession>
<sequence length="459" mass="52409">MVENNNGSYVLKHNTPKPIAQILNSPKTLEGKGALEPSEEAVAESSSNLDAAETVHPEHEATNVEIQGNDVMREMEEEEEEMVQEGDEGSVVKVRRLARVNPYEGLPVPEEFSGGPLDTSVLYDYGAPHIARCVYDNKHMGSTREEAEHEVKTTKGAHARFVYLKELIKKHMSVVNKAEVDGDKDTFERYKGYITRAYLLLLVGTIIFSNKAKNNVDLTYLKYFIDLDQVHTYAWGTAALAFLYRELTNATIPSYKYVARYMTLLQTWIYNYFVDIRGSLDTQYEQQYPRATKYDPTKGQSSQMAMRKMMDQLLPHDITWTPYKDHRDVCPFKDITLYFDWIGCGPIKHWLNYTDRVLTYDMLGSRSTIPLDIAPGYMSWYFRISHPYIVCISTSLMQPMPVESDAAMLGILASIRYILNSVMHKDEVPNDSRVYNEFKYAYTLTFVPNQGGPGSSSQS</sequence>
<protein>
    <submittedName>
        <fullName evidence="1">Uncharacterized protein</fullName>
    </submittedName>
</protein>
<organism evidence="1 2">
    <name type="scientific">Trifolium pratense</name>
    <name type="common">Red clover</name>
    <dbReference type="NCBI Taxonomy" id="57577"/>
    <lineage>
        <taxon>Eukaryota</taxon>
        <taxon>Viridiplantae</taxon>
        <taxon>Streptophyta</taxon>
        <taxon>Embryophyta</taxon>
        <taxon>Tracheophyta</taxon>
        <taxon>Spermatophyta</taxon>
        <taxon>Magnoliopsida</taxon>
        <taxon>eudicotyledons</taxon>
        <taxon>Gunneridae</taxon>
        <taxon>Pentapetalae</taxon>
        <taxon>rosids</taxon>
        <taxon>fabids</taxon>
        <taxon>Fabales</taxon>
        <taxon>Fabaceae</taxon>
        <taxon>Papilionoideae</taxon>
        <taxon>50 kb inversion clade</taxon>
        <taxon>NPAAA clade</taxon>
        <taxon>Hologalegina</taxon>
        <taxon>IRL clade</taxon>
        <taxon>Trifolieae</taxon>
        <taxon>Trifolium</taxon>
    </lineage>
</organism>
<reference evidence="1" key="1">
    <citation type="submission" date="2023-10" db="EMBL/GenBank/DDBJ databases">
        <authorList>
            <person name="Rodriguez Cubillos JULIANA M."/>
            <person name="De Vega J."/>
        </authorList>
    </citation>
    <scope>NUCLEOTIDE SEQUENCE</scope>
</reference>
<evidence type="ECO:0000313" key="1">
    <source>
        <dbReference type="EMBL" id="CAJ2672539.1"/>
    </source>
</evidence>